<dbReference type="EMBL" id="BJWL01000007">
    <property type="protein sequence ID" value="GFY90425.1"/>
    <property type="molecule type" value="Genomic_DNA"/>
</dbReference>
<evidence type="ECO:0000313" key="4">
    <source>
        <dbReference type="Proteomes" id="UP000585474"/>
    </source>
</evidence>
<accession>A0A7J0EVE5</accession>
<reference evidence="3 4" key="1">
    <citation type="submission" date="2019-07" db="EMBL/GenBank/DDBJ databases">
        <title>De Novo Assembly of kiwifruit Actinidia rufa.</title>
        <authorList>
            <person name="Sugita-Konishi S."/>
            <person name="Sato K."/>
            <person name="Mori E."/>
            <person name="Abe Y."/>
            <person name="Kisaki G."/>
            <person name="Hamano K."/>
            <person name="Suezawa K."/>
            <person name="Otani M."/>
            <person name="Fukuda T."/>
            <person name="Manabe T."/>
            <person name="Gomi K."/>
            <person name="Tabuchi M."/>
            <person name="Akimitsu K."/>
            <person name="Kataoka I."/>
        </authorList>
    </citation>
    <scope>NUCLEOTIDE SEQUENCE [LARGE SCALE GENOMIC DNA]</scope>
    <source>
        <strain evidence="4">cv. Fuchu</strain>
    </source>
</reference>
<evidence type="ECO:0000259" key="2">
    <source>
        <dbReference type="Pfam" id="PF14363"/>
    </source>
</evidence>
<keyword evidence="1" id="KW-0378">Hydrolase</keyword>
<proteinExistence type="predicted"/>
<keyword evidence="4" id="KW-1185">Reference proteome</keyword>
<dbReference type="AlphaFoldDB" id="A0A7J0EVE5"/>
<gene>
    <name evidence="3" type="ORF">Acr_07g0006220</name>
</gene>
<evidence type="ECO:0000256" key="1">
    <source>
        <dbReference type="ARBA" id="ARBA00022801"/>
    </source>
</evidence>
<organism evidence="3 4">
    <name type="scientific">Actinidia rufa</name>
    <dbReference type="NCBI Taxonomy" id="165716"/>
    <lineage>
        <taxon>Eukaryota</taxon>
        <taxon>Viridiplantae</taxon>
        <taxon>Streptophyta</taxon>
        <taxon>Embryophyta</taxon>
        <taxon>Tracheophyta</taxon>
        <taxon>Spermatophyta</taxon>
        <taxon>Magnoliopsida</taxon>
        <taxon>eudicotyledons</taxon>
        <taxon>Gunneridae</taxon>
        <taxon>Pentapetalae</taxon>
        <taxon>asterids</taxon>
        <taxon>Ericales</taxon>
        <taxon>Actinidiaceae</taxon>
        <taxon>Actinidia</taxon>
    </lineage>
</organism>
<dbReference type="Pfam" id="PF14363">
    <property type="entry name" value="AAA_assoc"/>
    <property type="match status" value="1"/>
</dbReference>
<dbReference type="InterPro" id="IPR025753">
    <property type="entry name" value="AAA_N_dom"/>
</dbReference>
<dbReference type="InterPro" id="IPR050747">
    <property type="entry name" value="Mitochondrial_chaperone_BCS1"/>
</dbReference>
<dbReference type="Proteomes" id="UP000585474">
    <property type="component" value="Unassembled WGS sequence"/>
</dbReference>
<feature type="domain" description="AAA-type ATPase N-terminal" evidence="2">
    <location>
        <begin position="32"/>
        <end position="129"/>
    </location>
</feature>
<sequence>MRLPRFGANTFTVEGGFNRPTWALSQSLQNILPSQILSLLQSFYESLQDLLSPDAYFDIPEFNGYCGVDVNHLYRHVNLYLNSTHPSAAVCRRLTLSRSPSSKTISFSLAPNHTVADSFAGHRLSWTHHVEAVPDSGDERRSFTLKLPKHHRLQILAPYLEHVTSRAEEFERVSRASGDCSPTPATVAALLSPDGPPDNVDPALVRCGRMDMHVSLGTCGPHAFRAVVKNYLGVETHALFDAVISVMQAKILGIDVDFCDKEVVKKTHECVDWRLAELPENWNTSPERGGGGTKRKEGSTWEKKVKFIVRLKSLTKSDSGRRGA</sequence>
<dbReference type="GO" id="GO:0016787">
    <property type="term" value="F:hydrolase activity"/>
    <property type="evidence" value="ECO:0007669"/>
    <property type="project" value="UniProtKB-KW"/>
</dbReference>
<dbReference type="PANTHER" id="PTHR23070">
    <property type="entry name" value="BCS1 AAA-TYPE ATPASE"/>
    <property type="match status" value="1"/>
</dbReference>
<evidence type="ECO:0000313" key="3">
    <source>
        <dbReference type="EMBL" id="GFY90425.1"/>
    </source>
</evidence>
<dbReference type="OrthoDB" id="10251412at2759"/>
<name>A0A7J0EVE5_9ERIC</name>
<protein>
    <recommendedName>
        <fullName evidence="2">AAA-type ATPase N-terminal domain-containing protein</fullName>
    </recommendedName>
</protein>
<comment type="caution">
    <text evidence="3">The sequence shown here is derived from an EMBL/GenBank/DDBJ whole genome shotgun (WGS) entry which is preliminary data.</text>
</comment>